<evidence type="ECO:0000313" key="3">
    <source>
        <dbReference type="Proteomes" id="UP000799640"/>
    </source>
</evidence>
<feature type="region of interest" description="Disordered" evidence="1">
    <location>
        <begin position="1"/>
        <end position="24"/>
    </location>
</feature>
<evidence type="ECO:0000256" key="1">
    <source>
        <dbReference type="SAM" id="MobiDB-lite"/>
    </source>
</evidence>
<dbReference type="AlphaFoldDB" id="A0A6G1HU29"/>
<dbReference type="Proteomes" id="UP000799640">
    <property type="component" value="Unassembled WGS sequence"/>
</dbReference>
<sequence>MACSRPAGGFKARRIKGRSPVRNPQVYRSPMNTKLSAFRFSVPLSLNPANVPRPASKQQACMLEDSVTWLRASRGVKNGGDGGAKPTRDGIECRTAADPDPEGGGCERSVKLASVSLVLHPLSSSAQFSLQLSMAFSISFIASFIASSSLSSPSRWHHRRSAR</sequence>
<reference evidence="2" key="1">
    <citation type="journal article" date="2020" name="Stud. Mycol.">
        <title>101 Dothideomycetes genomes: a test case for predicting lifestyles and emergence of pathogens.</title>
        <authorList>
            <person name="Haridas S."/>
            <person name="Albert R."/>
            <person name="Binder M."/>
            <person name="Bloem J."/>
            <person name="Labutti K."/>
            <person name="Salamov A."/>
            <person name="Andreopoulos B."/>
            <person name="Baker S."/>
            <person name="Barry K."/>
            <person name="Bills G."/>
            <person name="Bluhm B."/>
            <person name="Cannon C."/>
            <person name="Castanera R."/>
            <person name="Culley D."/>
            <person name="Daum C."/>
            <person name="Ezra D."/>
            <person name="Gonzalez J."/>
            <person name="Henrissat B."/>
            <person name="Kuo A."/>
            <person name="Liang C."/>
            <person name="Lipzen A."/>
            <person name="Lutzoni F."/>
            <person name="Magnuson J."/>
            <person name="Mondo S."/>
            <person name="Nolan M."/>
            <person name="Ohm R."/>
            <person name="Pangilinan J."/>
            <person name="Park H.-J."/>
            <person name="Ramirez L."/>
            <person name="Alfaro M."/>
            <person name="Sun H."/>
            <person name="Tritt A."/>
            <person name="Yoshinaga Y."/>
            <person name="Zwiers L.-H."/>
            <person name="Turgeon B."/>
            <person name="Goodwin S."/>
            <person name="Spatafora J."/>
            <person name="Crous P."/>
            <person name="Grigoriev I."/>
        </authorList>
    </citation>
    <scope>NUCLEOTIDE SEQUENCE</scope>
    <source>
        <strain evidence="2">CBS 262.69</strain>
    </source>
</reference>
<feature type="compositionally biased region" description="Basic and acidic residues" evidence="1">
    <location>
        <begin position="86"/>
        <end position="97"/>
    </location>
</feature>
<evidence type="ECO:0000313" key="2">
    <source>
        <dbReference type="EMBL" id="KAF2399512.1"/>
    </source>
</evidence>
<protein>
    <submittedName>
        <fullName evidence="2">Uncharacterized protein</fullName>
    </submittedName>
</protein>
<feature type="region of interest" description="Disordered" evidence="1">
    <location>
        <begin position="74"/>
        <end position="105"/>
    </location>
</feature>
<keyword evidence="3" id="KW-1185">Reference proteome</keyword>
<gene>
    <name evidence="2" type="ORF">EJ06DRAFT_54819</name>
</gene>
<accession>A0A6G1HU29</accession>
<proteinExistence type="predicted"/>
<dbReference type="EMBL" id="ML996697">
    <property type="protein sequence ID" value="KAF2399512.1"/>
    <property type="molecule type" value="Genomic_DNA"/>
</dbReference>
<name>A0A6G1HU29_9PEZI</name>
<organism evidence="2 3">
    <name type="scientific">Trichodelitschia bisporula</name>
    <dbReference type="NCBI Taxonomy" id="703511"/>
    <lineage>
        <taxon>Eukaryota</taxon>
        <taxon>Fungi</taxon>
        <taxon>Dikarya</taxon>
        <taxon>Ascomycota</taxon>
        <taxon>Pezizomycotina</taxon>
        <taxon>Dothideomycetes</taxon>
        <taxon>Dothideomycetes incertae sedis</taxon>
        <taxon>Phaeotrichales</taxon>
        <taxon>Phaeotrichaceae</taxon>
        <taxon>Trichodelitschia</taxon>
    </lineage>
</organism>